<accession>B4R1B3</accession>
<evidence type="ECO:0000259" key="27">
    <source>
        <dbReference type="Pfam" id="PF11838"/>
    </source>
</evidence>
<dbReference type="Proteomes" id="UP000000304">
    <property type="component" value="Chromosome 3R"/>
</dbReference>
<evidence type="ECO:0000313" key="30">
    <source>
        <dbReference type="Proteomes" id="UP000000304"/>
    </source>
</evidence>
<dbReference type="OrthoDB" id="510539at2759"/>
<dbReference type="GO" id="GO:0004230">
    <property type="term" value="F:glutamyl aminopeptidase activity"/>
    <property type="evidence" value="ECO:0007669"/>
    <property type="project" value="UniProtKB-EC"/>
</dbReference>
<comment type="cofactor">
    <cofactor evidence="23 25">
        <name>Zn(2+)</name>
        <dbReference type="ChEBI" id="CHEBI:29105"/>
    </cofactor>
    <text evidence="23 25">Binds 1 zinc ion per subunit.</text>
</comment>
<feature type="transmembrane region" description="Helical" evidence="25">
    <location>
        <begin position="6"/>
        <end position="28"/>
    </location>
</feature>
<keyword evidence="15" id="KW-0735">Signal-anchor</keyword>
<dbReference type="InterPro" id="IPR024571">
    <property type="entry name" value="ERAP1-like_C_dom"/>
</dbReference>
<dbReference type="OMA" id="WYVAAEK"/>
<keyword evidence="13 23" id="KW-0862">Zinc</keyword>
<dbReference type="GO" id="GO:0005886">
    <property type="term" value="C:plasma membrane"/>
    <property type="evidence" value="ECO:0007669"/>
    <property type="project" value="UniProtKB-SubCell"/>
</dbReference>
<evidence type="ECO:0000256" key="25">
    <source>
        <dbReference type="RuleBase" id="RU364040"/>
    </source>
</evidence>
<evidence type="ECO:0000256" key="5">
    <source>
        <dbReference type="ARBA" id="ARBA00011748"/>
    </source>
</evidence>
<dbReference type="Bgee" id="FBgn0190406">
    <property type="expression patterns" value="Expressed in adult organism and 3 other cell types or tissues"/>
</dbReference>
<sequence>MFLSGYWLQVVLSWAVVAFATATVVVAVQKAQLERDLRDVQDKIDVFEEWNGEGRTRIKREDTTDYRLPTNLVPTHYELYWHPDLETGNFTGQQRISIKVVEATNQIILHSYLLDITSVYVLNREVEKFELEEERQFLIITLTEELPVDASITLGLIFGGQMKDKLVGLYSSTYLNEAGATRTISTTKFEPTYARQAFPCFDEPAMKATFAITVVHPSGSYHAVSNMQQTESNYLGDYTEAIFETSVSMSTYLVCIIVSDFASQTTTVKANGIGEDFSMQAYATSHQINKVEFALEFGQAVTEYYIQYYKVPYPLTKLDMAAIPDFASGAMEHWGLVTYRETALLYDPSYSSTANKQSIAGTLAHEIAHQWFGNLVTMKWWNDLWLNEGFARYMQYKGVNAVHPDWGMLEQFQIVALQPVLVYDAKLSSHPIVQKVESPDEITAIFDTISYEKGGSVIRMLETLVGAEKFEEAVTNYLVKHQFNNTVTDDFLTEVEAVVTDLDIKKLMLTWTEQMGYPVLNVSKVADGSFKVTQQRFLSNPASYEEAPSDSTYGYKWSVPITWFADDGSENSFIYDYDVDSVGIAVPSEVQWIKLNVNQTGYYRVNYEEDLWALLIQQLTTNPARFEIADRGHLLNDAFALADASQLSYKIPLDMTAYLAQERDFVPWYVASNKLRSLHRSLMFSEGYVSYLTYARSLIAGVYEEVGWTVDADNHLKNRLRVSILTAACALGVPDCLQQASERFNTFLQNPTSRPSPDLREIVYYYGMQQSTSQSSWDQLFQLFVAETDASEKLKLMYGLSGVRNSQYLFDFLVQASRDESIVRSQDYFTCVQYIAANPVGEPVVWEFYREQWPQLTTRFGLNNRNFGRLIAQITANFASSVKLEEVQHFFSKYPESGAGANSRLEAVETIKYNIEWLSRNEADISNWLSGTASPLTKENQL</sequence>
<evidence type="ECO:0000313" key="29">
    <source>
        <dbReference type="EMBL" id="EDX13090.1"/>
    </source>
</evidence>
<dbReference type="InterPro" id="IPR027268">
    <property type="entry name" value="Peptidase_M4/M1_CTD_sf"/>
</dbReference>
<dbReference type="EC" id="3.4.11.-" evidence="25"/>
<organism evidence="29 30">
    <name type="scientific">Drosophila simulans</name>
    <name type="common">Fruit fly</name>
    <dbReference type="NCBI Taxonomy" id="7240"/>
    <lineage>
        <taxon>Eukaryota</taxon>
        <taxon>Metazoa</taxon>
        <taxon>Ecdysozoa</taxon>
        <taxon>Arthropoda</taxon>
        <taxon>Hexapoda</taxon>
        <taxon>Insecta</taxon>
        <taxon>Pterygota</taxon>
        <taxon>Neoptera</taxon>
        <taxon>Endopterygota</taxon>
        <taxon>Diptera</taxon>
        <taxon>Brachycera</taxon>
        <taxon>Muscomorpha</taxon>
        <taxon>Ephydroidea</taxon>
        <taxon>Drosophilidae</taxon>
        <taxon>Drosophila</taxon>
        <taxon>Sophophora</taxon>
    </lineage>
</organism>
<dbReference type="PANTHER" id="PTHR11533">
    <property type="entry name" value="PROTEASE M1 ZINC METALLOPROTEASE"/>
    <property type="match status" value="1"/>
</dbReference>
<comment type="subcellular location">
    <subcellularLocation>
        <location evidence="3">Cell membrane</location>
        <topology evidence="3">Lipid-anchor</topology>
        <topology evidence="3">GPI-anchor</topology>
    </subcellularLocation>
    <subcellularLocation>
        <location evidence="2">Cell membrane</location>
        <topology evidence="2">Single-pass type II membrane protein</topology>
    </subcellularLocation>
</comment>
<feature type="domain" description="Peptidase M1 membrane alanine aminopeptidase" evidence="26">
    <location>
        <begin position="293"/>
        <end position="511"/>
    </location>
</feature>
<evidence type="ECO:0000256" key="21">
    <source>
        <dbReference type="ARBA" id="ARBA00023288"/>
    </source>
</evidence>
<keyword evidence="30" id="KW-1185">Reference proteome</keyword>
<evidence type="ECO:0000256" key="15">
    <source>
        <dbReference type="ARBA" id="ARBA00022968"/>
    </source>
</evidence>
<evidence type="ECO:0000256" key="10">
    <source>
        <dbReference type="ARBA" id="ARBA00022692"/>
    </source>
</evidence>
<evidence type="ECO:0000256" key="11">
    <source>
        <dbReference type="ARBA" id="ARBA00022723"/>
    </source>
</evidence>
<evidence type="ECO:0000256" key="19">
    <source>
        <dbReference type="ARBA" id="ARBA00023157"/>
    </source>
</evidence>
<gene>
    <name evidence="29" type="primary">Dsim\GD18896</name>
    <name evidence="29" type="ORF">Dsim_GD18896</name>
</gene>
<evidence type="ECO:0000256" key="13">
    <source>
        <dbReference type="ARBA" id="ARBA00022833"/>
    </source>
</evidence>
<comment type="similarity">
    <text evidence="4 25">Belongs to the peptidase M1 family.</text>
</comment>
<keyword evidence="14" id="KW-0106">Calcium</keyword>
<feature type="binding site" evidence="23">
    <location>
        <position position="365"/>
    </location>
    <ligand>
        <name>Zn(2+)</name>
        <dbReference type="ChEBI" id="CHEBI:29105"/>
        <note>catalytic</note>
    </ligand>
</feature>
<dbReference type="InterPro" id="IPR042097">
    <property type="entry name" value="Aminopeptidase_N-like_N_sf"/>
</dbReference>
<dbReference type="Pfam" id="PF01433">
    <property type="entry name" value="Peptidase_M1"/>
    <property type="match status" value="1"/>
</dbReference>
<feature type="active site" description="Proton acceptor" evidence="22">
    <location>
        <position position="366"/>
    </location>
</feature>
<evidence type="ECO:0000256" key="22">
    <source>
        <dbReference type="PIRSR" id="PIRSR634016-1"/>
    </source>
</evidence>
<dbReference type="PhylomeDB" id="B4R1B3"/>
<evidence type="ECO:0000256" key="17">
    <source>
        <dbReference type="ARBA" id="ARBA00023049"/>
    </source>
</evidence>
<dbReference type="FunFam" id="1.25.50.20:FF:000001">
    <property type="entry name" value="Aminopeptidase"/>
    <property type="match status" value="1"/>
</dbReference>
<dbReference type="GO" id="GO:0006508">
    <property type="term" value="P:proteolysis"/>
    <property type="evidence" value="ECO:0007669"/>
    <property type="project" value="UniProtKB-KW"/>
</dbReference>
<evidence type="ECO:0000259" key="26">
    <source>
        <dbReference type="Pfam" id="PF01433"/>
    </source>
</evidence>
<dbReference type="Gene3D" id="1.10.390.10">
    <property type="entry name" value="Neutral Protease Domain 2"/>
    <property type="match status" value="1"/>
</dbReference>
<dbReference type="STRING" id="7240.B4R1B3"/>
<evidence type="ECO:0000256" key="8">
    <source>
        <dbReference type="ARBA" id="ARBA00022622"/>
    </source>
</evidence>
<feature type="site" description="Transition state stabilizer" evidence="24">
    <location>
        <position position="451"/>
    </location>
</feature>
<evidence type="ECO:0000256" key="2">
    <source>
        <dbReference type="ARBA" id="ARBA00004401"/>
    </source>
</evidence>
<dbReference type="HOGENOM" id="CLU_003705_0_1_1"/>
<evidence type="ECO:0000256" key="3">
    <source>
        <dbReference type="ARBA" id="ARBA00004609"/>
    </source>
</evidence>
<evidence type="ECO:0000256" key="1">
    <source>
        <dbReference type="ARBA" id="ARBA00001703"/>
    </source>
</evidence>
<dbReference type="GO" id="GO:0043171">
    <property type="term" value="P:peptide catabolic process"/>
    <property type="evidence" value="ECO:0007669"/>
    <property type="project" value="TreeGrafter"/>
</dbReference>
<dbReference type="FunFam" id="2.60.40.1910:FF:000003">
    <property type="entry name" value="Aminopeptidase"/>
    <property type="match status" value="1"/>
</dbReference>
<dbReference type="Gene3D" id="2.60.40.1910">
    <property type="match status" value="1"/>
</dbReference>
<keyword evidence="16 25" id="KW-1133">Transmembrane helix</keyword>
<dbReference type="GO" id="GO:0005615">
    <property type="term" value="C:extracellular space"/>
    <property type="evidence" value="ECO:0007669"/>
    <property type="project" value="TreeGrafter"/>
</dbReference>
<keyword evidence="6 25" id="KW-0031">Aminopeptidase</keyword>
<dbReference type="Gene3D" id="1.25.50.20">
    <property type="match status" value="1"/>
</dbReference>
<feature type="domain" description="Aminopeptidase N-like N-terminal" evidence="28">
    <location>
        <begin position="73"/>
        <end position="253"/>
    </location>
</feature>
<dbReference type="InterPro" id="IPR050344">
    <property type="entry name" value="Peptidase_M1_aminopeptidases"/>
</dbReference>
<evidence type="ECO:0000256" key="14">
    <source>
        <dbReference type="ARBA" id="ARBA00022837"/>
    </source>
</evidence>
<dbReference type="PRINTS" id="PR00756">
    <property type="entry name" value="ALADIPTASE"/>
</dbReference>
<dbReference type="InterPro" id="IPR001930">
    <property type="entry name" value="Peptidase_M1"/>
</dbReference>
<keyword evidence="9 25" id="KW-0645">Protease</keyword>
<feature type="binding site" evidence="23">
    <location>
        <position position="369"/>
    </location>
    <ligand>
        <name>Zn(2+)</name>
        <dbReference type="ChEBI" id="CHEBI:29105"/>
        <note>catalytic</note>
    </ligand>
</feature>
<keyword evidence="20" id="KW-0325">Glycoprotein</keyword>
<dbReference type="GO" id="GO:0070006">
    <property type="term" value="F:metalloaminopeptidase activity"/>
    <property type="evidence" value="ECO:0007669"/>
    <property type="project" value="TreeGrafter"/>
</dbReference>
<dbReference type="Pfam" id="PF11838">
    <property type="entry name" value="ERAP1_C"/>
    <property type="match status" value="1"/>
</dbReference>
<keyword evidence="18 25" id="KW-0472">Membrane</keyword>
<keyword evidence="8" id="KW-0336">GPI-anchor</keyword>
<dbReference type="InterPro" id="IPR045357">
    <property type="entry name" value="Aminopeptidase_N-like_N"/>
</dbReference>
<evidence type="ECO:0000259" key="28">
    <source>
        <dbReference type="Pfam" id="PF17900"/>
    </source>
</evidence>
<dbReference type="AlphaFoldDB" id="B4R1B3"/>
<evidence type="ECO:0000256" key="20">
    <source>
        <dbReference type="ARBA" id="ARBA00023180"/>
    </source>
</evidence>
<dbReference type="Gene3D" id="2.60.40.1730">
    <property type="entry name" value="tricorn interacting facor f3 domain"/>
    <property type="match status" value="1"/>
</dbReference>
<evidence type="ECO:0000256" key="4">
    <source>
        <dbReference type="ARBA" id="ARBA00010136"/>
    </source>
</evidence>
<dbReference type="SUPFAM" id="SSF55486">
    <property type="entry name" value="Metalloproteases ('zincins'), catalytic domain"/>
    <property type="match status" value="1"/>
</dbReference>
<evidence type="ECO:0000256" key="16">
    <source>
        <dbReference type="ARBA" id="ARBA00022989"/>
    </source>
</evidence>
<keyword evidence="12 25" id="KW-0378">Hydrolase</keyword>
<dbReference type="Pfam" id="PF17900">
    <property type="entry name" value="Peptidase_M1_N"/>
    <property type="match status" value="1"/>
</dbReference>
<evidence type="ECO:0000256" key="24">
    <source>
        <dbReference type="PIRSR" id="PIRSR634016-4"/>
    </source>
</evidence>
<keyword evidence="21" id="KW-0449">Lipoprotein</keyword>
<evidence type="ECO:0000256" key="12">
    <source>
        <dbReference type="ARBA" id="ARBA00022801"/>
    </source>
</evidence>
<proteinExistence type="inferred from homology"/>
<keyword evidence="19" id="KW-1015">Disulfide bond</keyword>
<dbReference type="FunFam" id="2.60.40.1730:FF:000001">
    <property type="entry name" value="Leucyl-cystinyl aminopeptidase"/>
    <property type="match status" value="1"/>
</dbReference>
<dbReference type="GO" id="GO:0005737">
    <property type="term" value="C:cytoplasm"/>
    <property type="evidence" value="ECO:0007669"/>
    <property type="project" value="TreeGrafter"/>
</dbReference>
<evidence type="ECO:0000256" key="6">
    <source>
        <dbReference type="ARBA" id="ARBA00022438"/>
    </source>
</evidence>
<dbReference type="CDD" id="cd09601">
    <property type="entry name" value="M1_APN-Q_like"/>
    <property type="match status" value="1"/>
</dbReference>
<dbReference type="GO" id="GO:0008270">
    <property type="term" value="F:zinc ion binding"/>
    <property type="evidence" value="ECO:0007669"/>
    <property type="project" value="UniProtKB-UniRule"/>
</dbReference>
<feature type="binding site" evidence="23">
    <location>
        <position position="388"/>
    </location>
    <ligand>
        <name>Zn(2+)</name>
        <dbReference type="ChEBI" id="CHEBI:29105"/>
        <note>catalytic</note>
    </ligand>
</feature>
<comment type="subunit">
    <text evidence="5">Homodimer; disulfide-linked.</text>
</comment>
<dbReference type="EMBL" id="CM000364">
    <property type="protein sequence ID" value="EDX13090.1"/>
    <property type="molecule type" value="Genomic_DNA"/>
</dbReference>
<keyword evidence="11 23" id="KW-0479">Metal-binding</keyword>
<feature type="domain" description="ERAP1-like C-terminal" evidence="27">
    <location>
        <begin position="592"/>
        <end position="912"/>
    </location>
</feature>
<dbReference type="FunFam" id="1.10.390.10:FF:000006">
    <property type="entry name" value="Puromycin-sensitive aminopeptidase"/>
    <property type="match status" value="1"/>
</dbReference>
<dbReference type="SUPFAM" id="SSF63737">
    <property type="entry name" value="Leukotriene A4 hydrolase N-terminal domain"/>
    <property type="match status" value="1"/>
</dbReference>
<dbReference type="GO" id="GO:0042277">
    <property type="term" value="F:peptide binding"/>
    <property type="evidence" value="ECO:0007669"/>
    <property type="project" value="TreeGrafter"/>
</dbReference>
<keyword evidence="7" id="KW-1003">Cell membrane</keyword>
<evidence type="ECO:0000256" key="7">
    <source>
        <dbReference type="ARBA" id="ARBA00022475"/>
    </source>
</evidence>
<dbReference type="InterPro" id="IPR034016">
    <property type="entry name" value="M1_APN-typ"/>
</dbReference>
<reference evidence="29 30" key="1">
    <citation type="journal article" date="2007" name="Nature">
        <title>Evolution of genes and genomes on the Drosophila phylogeny.</title>
        <authorList>
            <consortium name="Drosophila 12 Genomes Consortium"/>
            <person name="Clark A.G."/>
            <person name="Eisen M.B."/>
            <person name="Smith D.R."/>
            <person name="Bergman C.M."/>
            <person name="Oliver B."/>
            <person name="Markow T.A."/>
            <person name="Kaufman T.C."/>
            <person name="Kellis M."/>
            <person name="Gelbart W."/>
            <person name="Iyer V.N."/>
            <person name="Pollard D.A."/>
            <person name="Sackton T.B."/>
            <person name="Larracuente A.M."/>
            <person name="Singh N.D."/>
            <person name="Abad J.P."/>
            <person name="Abt D.N."/>
            <person name="Adryan B."/>
            <person name="Aguade M."/>
            <person name="Akashi H."/>
            <person name="Anderson W.W."/>
            <person name="Aquadro C.F."/>
            <person name="Ardell D.H."/>
            <person name="Arguello R."/>
            <person name="Artieri C.G."/>
            <person name="Barbash D.A."/>
            <person name="Barker D."/>
            <person name="Barsanti P."/>
            <person name="Batterham P."/>
            <person name="Batzoglou S."/>
            <person name="Begun D."/>
            <person name="Bhutkar A."/>
            <person name="Blanco E."/>
            <person name="Bosak S.A."/>
            <person name="Bradley R.K."/>
            <person name="Brand A.D."/>
            <person name="Brent M.R."/>
            <person name="Brooks A.N."/>
            <person name="Brown R.H."/>
            <person name="Butlin R.K."/>
            <person name="Caggese C."/>
            <person name="Calvi B.R."/>
            <person name="Bernardo de Carvalho A."/>
            <person name="Caspi A."/>
            <person name="Castrezana S."/>
            <person name="Celniker S.E."/>
            <person name="Chang J.L."/>
            <person name="Chapple C."/>
            <person name="Chatterji S."/>
            <person name="Chinwalla A."/>
            <person name="Civetta A."/>
            <person name="Clifton S.W."/>
            <person name="Comeron J.M."/>
            <person name="Costello J.C."/>
            <person name="Coyne J.A."/>
            <person name="Daub J."/>
            <person name="David R.G."/>
            <person name="Delcher A.L."/>
            <person name="Delehaunty K."/>
            <person name="Do C.B."/>
            <person name="Ebling H."/>
            <person name="Edwards K."/>
            <person name="Eickbush T."/>
            <person name="Evans J.D."/>
            <person name="Filipski A."/>
            <person name="Findeiss S."/>
            <person name="Freyhult E."/>
            <person name="Fulton L."/>
            <person name="Fulton R."/>
            <person name="Garcia A.C."/>
            <person name="Gardiner A."/>
            <person name="Garfield D.A."/>
            <person name="Garvin B.E."/>
            <person name="Gibson G."/>
            <person name="Gilbert D."/>
            <person name="Gnerre S."/>
            <person name="Godfrey J."/>
            <person name="Good R."/>
            <person name="Gotea V."/>
            <person name="Gravely B."/>
            <person name="Greenberg A.J."/>
            <person name="Griffiths-Jones S."/>
            <person name="Gross S."/>
            <person name="Guigo R."/>
            <person name="Gustafson E.A."/>
            <person name="Haerty W."/>
            <person name="Hahn M.W."/>
            <person name="Halligan D.L."/>
            <person name="Halpern A.L."/>
            <person name="Halter G.M."/>
            <person name="Han M.V."/>
            <person name="Heger A."/>
            <person name="Hillier L."/>
            <person name="Hinrichs A.S."/>
            <person name="Holmes I."/>
            <person name="Hoskins R.A."/>
            <person name="Hubisz M.J."/>
            <person name="Hultmark D."/>
            <person name="Huntley M.A."/>
            <person name="Jaffe D.B."/>
            <person name="Jagadeeshan S."/>
            <person name="Jeck W.R."/>
            <person name="Johnson J."/>
            <person name="Jones C.D."/>
            <person name="Jordan W.C."/>
            <person name="Karpen G.H."/>
            <person name="Kataoka E."/>
            <person name="Keightley P.D."/>
            <person name="Kheradpour P."/>
            <person name="Kirkness E.F."/>
            <person name="Koerich L.B."/>
            <person name="Kristiansen K."/>
            <person name="Kudrna D."/>
            <person name="Kulathinal R.J."/>
            <person name="Kumar S."/>
            <person name="Kwok R."/>
            <person name="Lander E."/>
            <person name="Langley C.H."/>
            <person name="Lapoint R."/>
            <person name="Lazzaro B.P."/>
            <person name="Lee S.J."/>
            <person name="Levesque L."/>
            <person name="Li R."/>
            <person name="Lin C.F."/>
            <person name="Lin M.F."/>
            <person name="Lindblad-Toh K."/>
            <person name="Llopart A."/>
            <person name="Long M."/>
            <person name="Low L."/>
            <person name="Lozovsky E."/>
            <person name="Lu J."/>
            <person name="Luo M."/>
            <person name="Machado C.A."/>
            <person name="Makalowski W."/>
            <person name="Marzo M."/>
            <person name="Matsuda M."/>
            <person name="Matzkin L."/>
            <person name="McAllister B."/>
            <person name="McBride C.S."/>
            <person name="McKernan B."/>
            <person name="McKernan K."/>
            <person name="Mendez-Lago M."/>
            <person name="Minx P."/>
            <person name="Mollenhauer M.U."/>
            <person name="Montooth K."/>
            <person name="Mount S.M."/>
            <person name="Mu X."/>
            <person name="Myers E."/>
            <person name="Negre B."/>
            <person name="Newfeld S."/>
            <person name="Nielsen R."/>
            <person name="Noor M.A."/>
            <person name="O'Grady P."/>
            <person name="Pachter L."/>
            <person name="Papaceit M."/>
            <person name="Parisi M.J."/>
            <person name="Parisi M."/>
            <person name="Parts L."/>
            <person name="Pedersen J.S."/>
            <person name="Pesole G."/>
            <person name="Phillippy A.M."/>
            <person name="Ponting C.P."/>
            <person name="Pop M."/>
            <person name="Porcelli D."/>
            <person name="Powell J.R."/>
            <person name="Prohaska S."/>
            <person name="Pruitt K."/>
            <person name="Puig M."/>
            <person name="Quesneville H."/>
            <person name="Ram K.R."/>
            <person name="Rand D."/>
            <person name="Rasmussen M.D."/>
            <person name="Reed L.K."/>
            <person name="Reenan R."/>
            <person name="Reily A."/>
            <person name="Remington K.A."/>
            <person name="Rieger T.T."/>
            <person name="Ritchie M.G."/>
            <person name="Robin C."/>
            <person name="Rogers Y.H."/>
            <person name="Rohde C."/>
            <person name="Rozas J."/>
            <person name="Rubenfield M.J."/>
            <person name="Ruiz A."/>
            <person name="Russo S."/>
            <person name="Salzberg S.L."/>
            <person name="Sanchez-Gracia A."/>
            <person name="Saranga D.J."/>
            <person name="Sato H."/>
            <person name="Schaeffer S.W."/>
            <person name="Schatz M.C."/>
            <person name="Schlenke T."/>
            <person name="Schwartz R."/>
            <person name="Segarra C."/>
            <person name="Singh R.S."/>
            <person name="Sirot L."/>
            <person name="Sirota M."/>
            <person name="Sisneros N.B."/>
            <person name="Smith C.D."/>
            <person name="Smith T.F."/>
            <person name="Spieth J."/>
            <person name="Stage D.E."/>
            <person name="Stark A."/>
            <person name="Stephan W."/>
            <person name="Strausberg R.L."/>
            <person name="Strempel S."/>
            <person name="Sturgill D."/>
            <person name="Sutton G."/>
            <person name="Sutton G.G."/>
            <person name="Tao W."/>
            <person name="Teichmann S."/>
            <person name="Tobari Y.N."/>
            <person name="Tomimura Y."/>
            <person name="Tsolas J.M."/>
            <person name="Valente V.L."/>
            <person name="Venter E."/>
            <person name="Venter J.C."/>
            <person name="Vicario S."/>
            <person name="Vieira F.G."/>
            <person name="Vilella A.J."/>
            <person name="Villasante A."/>
            <person name="Walenz B."/>
            <person name="Wang J."/>
            <person name="Wasserman M."/>
            <person name="Watts T."/>
            <person name="Wilson D."/>
            <person name="Wilson R.K."/>
            <person name="Wing R.A."/>
            <person name="Wolfner M.F."/>
            <person name="Wong A."/>
            <person name="Wong G.K."/>
            <person name="Wu C.I."/>
            <person name="Wu G."/>
            <person name="Yamamoto D."/>
            <person name="Yang H.P."/>
            <person name="Yang S.P."/>
            <person name="Yorke J.A."/>
            <person name="Yoshida K."/>
            <person name="Zdobnov E."/>
            <person name="Zhang P."/>
            <person name="Zhang Y."/>
            <person name="Zimin A.V."/>
            <person name="Baldwin J."/>
            <person name="Abdouelleil A."/>
            <person name="Abdulkadir J."/>
            <person name="Abebe A."/>
            <person name="Abera B."/>
            <person name="Abreu J."/>
            <person name="Acer S.C."/>
            <person name="Aftuck L."/>
            <person name="Alexander A."/>
            <person name="An P."/>
            <person name="Anderson E."/>
            <person name="Anderson S."/>
            <person name="Arachi H."/>
            <person name="Azer M."/>
            <person name="Bachantsang P."/>
            <person name="Barry A."/>
            <person name="Bayul T."/>
            <person name="Berlin A."/>
            <person name="Bessette D."/>
            <person name="Bloom T."/>
            <person name="Blye J."/>
            <person name="Boguslavskiy L."/>
            <person name="Bonnet C."/>
            <person name="Boukhgalter B."/>
            <person name="Bourzgui I."/>
            <person name="Brown A."/>
            <person name="Cahill P."/>
            <person name="Channer S."/>
            <person name="Cheshatsang Y."/>
            <person name="Chuda L."/>
            <person name="Citroen M."/>
            <person name="Collymore A."/>
            <person name="Cooke P."/>
            <person name="Costello M."/>
            <person name="D'Aco K."/>
            <person name="Daza R."/>
            <person name="De Haan G."/>
            <person name="DeGray S."/>
            <person name="DeMaso C."/>
            <person name="Dhargay N."/>
            <person name="Dooley K."/>
            <person name="Dooley E."/>
            <person name="Doricent M."/>
            <person name="Dorje P."/>
            <person name="Dorjee K."/>
            <person name="Dupes A."/>
            <person name="Elong R."/>
            <person name="Falk J."/>
            <person name="Farina A."/>
            <person name="Faro S."/>
            <person name="Ferguson D."/>
            <person name="Fisher S."/>
            <person name="Foley C.D."/>
            <person name="Franke A."/>
            <person name="Friedrich D."/>
            <person name="Gadbois L."/>
            <person name="Gearin G."/>
            <person name="Gearin C.R."/>
            <person name="Giannoukos G."/>
            <person name="Goode T."/>
            <person name="Graham J."/>
            <person name="Grandbois E."/>
            <person name="Grewal S."/>
            <person name="Gyaltsen K."/>
            <person name="Hafez N."/>
            <person name="Hagos B."/>
            <person name="Hall J."/>
            <person name="Henson C."/>
            <person name="Hollinger A."/>
            <person name="Honan T."/>
            <person name="Huard M.D."/>
            <person name="Hughes L."/>
            <person name="Hurhula B."/>
            <person name="Husby M.E."/>
            <person name="Kamat A."/>
            <person name="Kanga B."/>
            <person name="Kashin S."/>
            <person name="Khazanovich D."/>
            <person name="Kisner P."/>
            <person name="Lance K."/>
            <person name="Lara M."/>
            <person name="Lee W."/>
            <person name="Lennon N."/>
            <person name="Letendre F."/>
            <person name="LeVine R."/>
            <person name="Lipovsky A."/>
            <person name="Liu X."/>
            <person name="Liu J."/>
            <person name="Liu S."/>
            <person name="Lokyitsang T."/>
            <person name="Lokyitsang Y."/>
            <person name="Lubonja R."/>
            <person name="Lui A."/>
            <person name="MacDonald P."/>
            <person name="Magnisalis V."/>
            <person name="Maru K."/>
            <person name="Matthews C."/>
            <person name="McCusker W."/>
            <person name="McDonough S."/>
            <person name="Mehta T."/>
            <person name="Meldrim J."/>
            <person name="Meneus L."/>
            <person name="Mihai O."/>
            <person name="Mihalev A."/>
            <person name="Mihova T."/>
            <person name="Mittelman R."/>
            <person name="Mlenga V."/>
            <person name="Montmayeur A."/>
            <person name="Mulrain L."/>
            <person name="Navidi A."/>
            <person name="Naylor J."/>
            <person name="Negash T."/>
            <person name="Nguyen T."/>
            <person name="Nguyen N."/>
            <person name="Nicol R."/>
            <person name="Norbu C."/>
            <person name="Norbu N."/>
            <person name="Novod N."/>
            <person name="O'Neill B."/>
            <person name="Osman S."/>
            <person name="Markiewicz E."/>
            <person name="Oyono O.L."/>
            <person name="Patti C."/>
            <person name="Phunkhang P."/>
            <person name="Pierre F."/>
            <person name="Priest M."/>
            <person name="Raghuraman S."/>
            <person name="Rege F."/>
            <person name="Reyes R."/>
            <person name="Rise C."/>
            <person name="Rogov P."/>
            <person name="Ross K."/>
            <person name="Ryan E."/>
            <person name="Settipalli S."/>
            <person name="Shea T."/>
            <person name="Sherpa N."/>
            <person name="Shi L."/>
            <person name="Shih D."/>
            <person name="Sparrow T."/>
            <person name="Spaulding J."/>
            <person name="Stalker J."/>
            <person name="Stange-Thomann N."/>
            <person name="Stavropoulos S."/>
            <person name="Stone C."/>
            <person name="Strader C."/>
            <person name="Tesfaye S."/>
            <person name="Thomson T."/>
            <person name="Thoulutsang Y."/>
            <person name="Thoulutsang D."/>
            <person name="Topham K."/>
            <person name="Topping I."/>
            <person name="Tsamla T."/>
            <person name="Vassiliev H."/>
            <person name="Vo A."/>
            <person name="Wangchuk T."/>
            <person name="Wangdi T."/>
            <person name="Weiand M."/>
            <person name="Wilkinson J."/>
            <person name="Wilson A."/>
            <person name="Yadav S."/>
            <person name="Young G."/>
            <person name="Yu Q."/>
            <person name="Zembek L."/>
            <person name="Zhong D."/>
            <person name="Zimmer A."/>
            <person name="Zwirko Z."/>
            <person name="Jaffe D.B."/>
            <person name="Alvarez P."/>
            <person name="Brockman W."/>
            <person name="Butler J."/>
            <person name="Chin C."/>
            <person name="Gnerre S."/>
            <person name="Grabherr M."/>
            <person name="Kleber M."/>
            <person name="Mauceli E."/>
            <person name="MacCallum I."/>
        </authorList>
    </citation>
    <scope>NUCLEOTIDE SEQUENCE [LARGE SCALE GENOMIC DNA]</scope>
    <source>
        <strain evidence="30">white501</strain>
    </source>
</reference>
<evidence type="ECO:0000256" key="18">
    <source>
        <dbReference type="ARBA" id="ARBA00023136"/>
    </source>
</evidence>
<dbReference type="InterPro" id="IPR014782">
    <property type="entry name" value="Peptidase_M1_dom"/>
</dbReference>
<dbReference type="PANTHER" id="PTHR11533:SF276">
    <property type="entry name" value="GLUTAMYL AMINOPEPTIDASE"/>
    <property type="match status" value="1"/>
</dbReference>
<evidence type="ECO:0000256" key="9">
    <source>
        <dbReference type="ARBA" id="ARBA00022670"/>
    </source>
</evidence>
<evidence type="ECO:0000256" key="23">
    <source>
        <dbReference type="PIRSR" id="PIRSR634016-3"/>
    </source>
</evidence>
<dbReference type="SMR" id="B4R1B3"/>
<name>B4R1B3_DROSI</name>
<keyword evidence="17 25" id="KW-0482">Metalloprotease</keyword>
<dbReference type="MEROPS" id="M01.A11"/>
<keyword evidence="10 25" id="KW-0812">Transmembrane</keyword>
<comment type="catalytic activity">
    <reaction evidence="1">
        <text>Release of N-terminal glutamate (and to a lesser extent aspartate) from a peptide.</text>
        <dbReference type="EC" id="3.4.11.7"/>
    </reaction>
</comment>
<dbReference type="GO" id="GO:0098552">
    <property type="term" value="C:side of membrane"/>
    <property type="evidence" value="ECO:0007669"/>
    <property type="project" value="UniProtKB-KW"/>
</dbReference>
<protein>
    <recommendedName>
        <fullName evidence="25">Aminopeptidase</fullName>
        <ecNumber evidence="25">3.4.11.-</ecNumber>
    </recommendedName>
</protein>